<feature type="compositionally biased region" description="Polar residues" evidence="1">
    <location>
        <begin position="114"/>
        <end position="123"/>
    </location>
</feature>
<feature type="region of interest" description="Disordered" evidence="1">
    <location>
        <begin position="97"/>
        <end position="139"/>
    </location>
</feature>
<feature type="compositionally biased region" description="Basic and acidic residues" evidence="1">
    <location>
        <begin position="273"/>
        <end position="283"/>
    </location>
</feature>
<evidence type="ECO:0000313" key="2">
    <source>
        <dbReference type="EMBL" id="AGF85060.1"/>
    </source>
</evidence>
<keyword evidence="3" id="KW-1185">Reference proteome</keyword>
<feature type="compositionally biased region" description="Basic and acidic residues" evidence="1">
    <location>
        <begin position="97"/>
        <end position="113"/>
    </location>
</feature>
<feature type="compositionally biased region" description="Acidic residues" evidence="1">
    <location>
        <begin position="218"/>
        <end position="254"/>
    </location>
</feature>
<accession>M1NM18</accession>
<organism evidence="2 3">
    <name type="scientific">Moumouvirus goulette</name>
    <dbReference type="NCBI Taxonomy" id="1247379"/>
    <lineage>
        <taxon>Viruses</taxon>
        <taxon>Varidnaviria</taxon>
        <taxon>Bamfordvirae</taxon>
        <taxon>Nucleocytoviricota</taxon>
        <taxon>Megaviricetes</taxon>
        <taxon>Imitervirales</taxon>
        <taxon>Mimiviridae</taxon>
        <taxon>Megamimivirinae</taxon>
        <taxon>Moumouvirus</taxon>
        <taxon>Moumouvirus goulettemassiliense</taxon>
    </lineage>
</organism>
<proteinExistence type="predicted"/>
<feature type="compositionally biased region" description="Acidic residues" evidence="1">
    <location>
        <begin position="362"/>
        <end position="375"/>
    </location>
</feature>
<protein>
    <submittedName>
        <fullName evidence="2">Uncharacterized protein</fullName>
    </submittedName>
</protein>
<evidence type="ECO:0000313" key="3">
    <source>
        <dbReference type="Proteomes" id="UP000241071"/>
    </source>
</evidence>
<reference evidence="2 3" key="1">
    <citation type="submission" date="2012-10" db="EMBL/GenBank/DDBJ databases">
        <title>Complete genome sequence of Moumouvirus goulette.</title>
        <authorList>
            <person name="Fournous G."/>
            <person name="Bougalmi M."/>
            <person name="Colson P."/>
        </authorList>
    </citation>
    <scope>NUCLEOTIDE SEQUENCE [LARGE SCALE GENOMIC DNA]</scope>
</reference>
<feature type="compositionally biased region" description="Basic and acidic residues" evidence="1">
    <location>
        <begin position="124"/>
        <end position="136"/>
    </location>
</feature>
<feature type="region of interest" description="Disordered" evidence="1">
    <location>
        <begin position="218"/>
        <end position="411"/>
    </location>
</feature>
<feature type="compositionally biased region" description="Basic and acidic residues" evidence="1">
    <location>
        <begin position="301"/>
        <end position="314"/>
    </location>
</feature>
<evidence type="ECO:0000256" key="1">
    <source>
        <dbReference type="SAM" id="MobiDB-lite"/>
    </source>
</evidence>
<name>M1NM18_9VIRU</name>
<gene>
    <name evidence="2" type="ORF">glt_00251</name>
</gene>
<feature type="compositionally biased region" description="Acidic residues" evidence="1">
    <location>
        <begin position="330"/>
        <end position="354"/>
    </location>
</feature>
<dbReference type="EMBL" id="KC008572">
    <property type="protein sequence ID" value="AGF85060.1"/>
    <property type="molecule type" value="Genomic_DNA"/>
</dbReference>
<sequence length="411" mass="46678">MIRLNDKPDVHGNVHLLTNLRHKHYVKFGGIQSDDSIDSFHKFMLDNGVWDSNDKVVKSRKPVNFVPGPEYDNISVVLKFYNLGVIACENKMKMRQKEQKEREQRETEYRGQRDNSSLSQSQRESFENLHTTETRHQKNGIVLNVKGKINATDDKPIPVLQLTNPNISHDNISNNTLVDYNIQPLINETPRKKSASFGPIPCEDSDSLDDVDELLDHEELSDDPDNGQDDESNDDSNDDSNNESNNETENDSNDSDNQKFIDLNIPDDNIIEFENKNKSDKNKSNNKSKNKSKISSNIIVENKKSKTDKKDIKPKISKNNKKSAKCNISESDESDESDDISDQSEDFSESDMSNDSDSSNNSDEDISSESNSSEDELPKKKSTTTKKEPLVTNKKPLPKTVIKNQLNQLRI</sequence>
<dbReference type="Proteomes" id="UP000241071">
    <property type="component" value="Segment"/>
</dbReference>
<feature type="compositionally biased region" description="Polar residues" evidence="1">
    <location>
        <begin position="402"/>
        <end position="411"/>
    </location>
</feature>
<feature type="compositionally biased region" description="Basic residues" evidence="1">
    <location>
        <begin position="315"/>
        <end position="324"/>
    </location>
</feature>